<dbReference type="STRING" id="1192197.JBW_03681"/>
<dbReference type="Pfam" id="PF05489">
    <property type="entry name" value="Phage_tail_X"/>
    <property type="match status" value="1"/>
</dbReference>
<reference evidence="2" key="2">
    <citation type="submission" date="2015-02" db="EMBL/GenBank/DDBJ databases">
        <title>Complete Genome Sequence of Pelosinus fermentans JBW45.</title>
        <authorList>
            <person name="De Leon K.B."/>
            <person name="Utturkar S.M."/>
            <person name="Camilleri L.B."/>
            <person name="Arkin A.P."/>
            <person name="Fields M.W."/>
            <person name="Brown S.D."/>
            <person name="Wall J.D."/>
        </authorList>
    </citation>
    <scope>NUCLEOTIDE SEQUENCE [LARGE SCALE GENOMIC DNA]</scope>
    <source>
        <strain evidence="2">JBW45</strain>
    </source>
</reference>
<organism evidence="1 2">
    <name type="scientific">Pelosinus fermentans JBW45</name>
    <dbReference type="NCBI Taxonomy" id="1192197"/>
    <lineage>
        <taxon>Bacteria</taxon>
        <taxon>Bacillati</taxon>
        <taxon>Bacillota</taxon>
        <taxon>Negativicutes</taxon>
        <taxon>Selenomonadales</taxon>
        <taxon>Sporomusaceae</taxon>
        <taxon>Pelosinus</taxon>
    </lineage>
</organism>
<evidence type="ECO:0000313" key="1">
    <source>
        <dbReference type="EMBL" id="AJQ29018.1"/>
    </source>
</evidence>
<dbReference type="HOGENOM" id="CLU_175462_0_2_9"/>
<dbReference type="RefSeq" id="WP_007960525.1">
    <property type="nucleotide sequence ID" value="NZ_CP010978.1"/>
</dbReference>
<sequence length="71" mass="7931">MANVYTTVQGDTWDMIAYKNYKDESYMTTLIEANTALREVVIFSAGILLELPDAVTEKSADLPPWRTGDEG</sequence>
<dbReference type="OrthoDB" id="2941457at2"/>
<proteinExistence type="predicted"/>
<dbReference type="InterPro" id="IPR008861">
    <property type="entry name" value="GpX-like"/>
</dbReference>
<reference evidence="1 2" key="1">
    <citation type="journal article" date="2015" name="Genome Announc.">
        <title>Complete Genome Sequence of Pelosinus fermentans JBW45, a Member of a Remarkably Competitive Group of Negativicutes in the Firmicutes Phylum.</title>
        <authorList>
            <person name="De Leon K.B."/>
            <person name="Utturkar S.M."/>
            <person name="Camilleri L.B."/>
            <person name="Elias D.A."/>
            <person name="Arkin A.P."/>
            <person name="Fields M.W."/>
            <person name="Brown S.D."/>
            <person name="Wall J.D."/>
        </authorList>
    </citation>
    <scope>NUCLEOTIDE SEQUENCE [LARGE SCALE GENOMIC DNA]</scope>
    <source>
        <strain evidence="1 2">JBW45</strain>
    </source>
</reference>
<accession>I9NKP0</accession>
<name>I9NKP0_9FIRM</name>
<evidence type="ECO:0000313" key="2">
    <source>
        <dbReference type="Proteomes" id="UP000005361"/>
    </source>
</evidence>
<dbReference type="AlphaFoldDB" id="I9NKP0"/>
<dbReference type="EMBL" id="CP010978">
    <property type="protein sequence ID" value="AJQ29018.1"/>
    <property type="molecule type" value="Genomic_DNA"/>
</dbReference>
<dbReference type="Proteomes" id="UP000005361">
    <property type="component" value="Chromosome"/>
</dbReference>
<protein>
    <submittedName>
        <fullName evidence="1">Tail X family protein</fullName>
    </submittedName>
</protein>
<dbReference type="KEGG" id="pft:JBW_03681"/>
<gene>
    <name evidence="1" type="ORF">JBW_03681</name>
</gene>